<evidence type="ECO:0000256" key="2">
    <source>
        <dbReference type="ARBA" id="ARBA00022692"/>
    </source>
</evidence>
<evidence type="ECO:0000313" key="8">
    <source>
        <dbReference type="Proteomes" id="UP000762676"/>
    </source>
</evidence>
<feature type="transmembrane region" description="Helical" evidence="5">
    <location>
        <begin position="73"/>
        <end position="92"/>
    </location>
</feature>
<dbReference type="Proteomes" id="UP000762676">
    <property type="component" value="Unassembled WGS sequence"/>
</dbReference>
<dbReference type="PRINTS" id="PR00237">
    <property type="entry name" value="GPCRRHODOPSN"/>
</dbReference>
<dbReference type="PROSITE" id="PS50262">
    <property type="entry name" value="G_PROTEIN_RECEP_F1_2"/>
    <property type="match status" value="1"/>
</dbReference>
<accession>A0AAV4IXS5</accession>
<feature type="transmembrane region" description="Helical" evidence="5">
    <location>
        <begin position="317"/>
        <end position="340"/>
    </location>
</feature>
<evidence type="ECO:0000256" key="3">
    <source>
        <dbReference type="ARBA" id="ARBA00022989"/>
    </source>
</evidence>
<evidence type="ECO:0000313" key="7">
    <source>
        <dbReference type="EMBL" id="GFS14514.1"/>
    </source>
</evidence>
<evidence type="ECO:0000259" key="6">
    <source>
        <dbReference type="PROSITE" id="PS50262"/>
    </source>
</evidence>
<proteinExistence type="predicted"/>
<dbReference type="PANTHER" id="PTHR46641">
    <property type="entry name" value="FMRFAMIDE RECEPTOR-RELATED"/>
    <property type="match status" value="1"/>
</dbReference>
<dbReference type="Pfam" id="PF10324">
    <property type="entry name" value="7TM_GPCR_Srw"/>
    <property type="match status" value="1"/>
</dbReference>
<dbReference type="GO" id="GO:0016020">
    <property type="term" value="C:membrane"/>
    <property type="evidence" value="ECO:0007669"/>
    <property type="project" value="UniProtKB-SubCell"/>
</dbReference>
<feature type="domain" description="G-protein coupled receptors family 1 profile" evidence="6">
    <location>
        <begin position="52"/>
        <end position="337"/>
    </location>
</feature>
<sequence>MEQEGLRGNVSQILGRDSQFRTSEILNYEQRLQIEFFLGLVMQFLNVTALVANSLNIAVFVKLGFKEPSNVSLLALSICDLTATVMSVWTYICSVPAFKALELPFNPDTITILTGLGPWGFVIRCGAWVTVYISFERCLCILMPLKVKQWITSRTTVIIVSIIAVLTLGPMITLFVRWETVWILSPQTNRTTLELVVVNKPGLALLETVMHYMVGLMSVFLAFIFIVVCTVFLVVHLKRSSEWRKAAISGTATEASDTSKVSSKKPMLTKEERLVKMVVSIAAVFIVCFTPTAVYHLCQAFVPGFSLFGRHRNLVSVLYMPTSILQSLSASVNIFIYYSMGTRFRNAFRQLLLLDNKH</sequence>
<organism evidence="7 8">
    <name type="scientific">Elysia marginata</name>
    <dbReference type="NCBI Taxonomy" id="1093978"/>
    <lineage>
        <taxon>Eukaryota</taxon>
        <taxon>Metazoa</taxon>
        <taxon>Spiralia</taxon>
        <taxon>Lophotrochozoa</taxon>
        <taxon>Mollusca</taxon>
        <taxon>Gastropoda</taxon>
        <taxon>Heterobranchia</taxon>
        <taxon>Euthyneura</taxon>
        <taxon>Panpulmonata</taxon>
        <taxon>Sacoglossa</taxon>
        <taxon>Placobranchoidea</taxon>
        <taxon>Plakobranchidae</taxon>
        <taxon>Elysia</taxon>
    </lineage>
</organism>
<dbReference type="GO" id="GO:0008528">
    <property type="term" value="F:G protein-coupled peptide receptor activity"/>
    <property type="evidence" value="ECO:0007669"/>
    <property type="project" value="InterPro"/>
</dbReference>
<feature type="transmembrane region" description="Helical" evidence="5">
    <location>
        <begin position="209"/>
        <end position="235"/>
    </location>
</feature>
<protein>
    <submittedName>
        <fullName evidence="7">Chemosensory receptor A</fullName>
    </submittedName>
</protein>
<keyword evidence="7" id="KW-0675">Receptor</keyword>
<dbReference type="SUPFAM" id="SSF81321">
    <property type="entry name" value="Family A G protein-coupled receptor-like"/>
    <property type="match status" value="1"/>
</dbReference>
<feature type="transmembrane region" description="Helical" evidence="5">
    <location>
        <begin position="36"/>
        <end position="61"/>
    </location>
</feature>
<keyword evidence="2 5" id="KW-0812">Transmembrane</keyword>
<evidence type="ECO:0000256" key="4">
    <source>
        <dbReference type="ARBA" id="ARBA00023136"/>
    </source>
</evidence>
<dbReference type="Gene3D" id="1.20.1070.10">
    <property type="entry name" value="Rhodopsin 7-helix transmembrane proteins"/>
    <property type="match status" value="1"/>
</dbReference>
<keyword evidence="4 5" id="KW-0472">Membrane</keyword>
<evidence type="ECO:0000256" key="1">
    <source>
        <dbReference type="ARBA" id="ARBA00004370"/>
    </source>
</evidence>
<dbReference type="EMBL" id="BMAT01013523">
    <property type="protein sequence ID" value="GFS14514.1"/>
    <property type="molecule type" value="Genomic_DNA"/>
</dbReference>
<dbReference type="InterPro" id="IPR017452">
    <property type="entry name" value="GPCR_Rhodpsn_7TM"/>
</dbReference>
<name>A0AAV4IXS5_9GAST</name>
<dbReference type="InterPro" id="IPR000276">
    <property type="entry name" value="GPCR_Rhodpsn"/>
</dbReference>
<feature type="transmembrane region" description="Helical" evidence="5">
    <location>
        <begin position="112"/>
        <end position="135"/>
    </location>
</feature>
<evidence type="ECO:0000256" key="5">
    <source>
        <dbReference type="SAM" id="Phobius"/>
    </source>
</evidence>
<dbReference type="AlphaFoldDB" id="A0AAV4IXS5"/>
<comment type="subcellular location">
    <subcellularLocation>
        <location evidence="1">Membrane</location>
    </subcellularLocation>
</comment>
<reference evidence="7 8" key="1">
    <citation type="journal article" date="2021" name="Elife">
        <title>Chloroplast acquisition without the gene transfer in kleptoplastic sea slugs, Plakobranchus ocellatus.</title>
        <authorList>
            <person name="Maeda T."/>
            <person name="Takahashi S."/>
            <person name="Yoshida T."/>
            <person name="Shimamura S."/>
            <person name="Takaki Y."/>
            <person name="Nagai Y."/>
            <person name="Toyoda A."/>
            <person name="Suzuki Y."/>
            <person name="Arimoto A."/>
            <person name="Ishii H."/>
            <person name="Satoh N."/>
            <person name="Nishiyama T."/>
            <person name="Hasebe M."/>
            <person name="Maruyama T."/>
            <person name="Minagawa J."/>
            <person name="Obokata J."/>
            <person name="Shigenobu S."/>
        </authorList>
    </citation>
    <scope>NUCLEOTIDE SEQUENCE [LARGE SCALE GENOMIC DNA]</scope>
</reference>
<feature type="transmembrane region" description="Helical" evidence="5">
    <location>
        <begin position="156"/>
        <end position="176"/>
    </location>
</feature>
<feature type="transmembrane region" description="Helical" evidence="5">
    <location>
        <begin position="274"/>
        <end position="297"/>
    </location>
</feature>
<comment type="caution">
    <text evidence="7">The sequence shown here is derived from an EMBL/GenBank/DDBJ whole genome shotgun (WGS) entry which is preliminary data.</text>
</comment>
<keyword evidence="8" id="KW-1185">Reference proteome</keyword>
<dbReference type="PANTHER" id="PTHR46641:SF18">
    <property type="entry name" value="G-PROTEIN COUPLED RECEPTORS FAMILY 1 PROFILE DOMAIN-CONTAINING PROTEIN"/>
    <property type="match status" value="1"/>
</dbReference>
<dbReference type="InterPro" id="IPR052954">
    <property type="entry name" value="GPCR-Ligand_Int"/>
</dbReference>
<keyword evidence="3 5" id="KW-1133">Transmembrane helix</keyword>
<gene>
    <name evidence="7" type="ORF">ElyMa_006747800</name>
</gene>
<dbReference type="InterPro" id="IPR019427">
    <property type="entry name" value="7TM_GPCR_serpentine_rcpt_Srw"/>
</dbReference>